<dbReference type="STRING" id="294746.A5DAH3"/>
<feature type="domain" description="Large ribosomal subunit protein uL5 C-terminal" evidence="5">
    <location>
        <begin position="202"/>
        <end position="299"/>
    </location>
</feature>
<dbReference type="GO" id="GO:0006412">
    <property type="term" value="P:translation"/>
    <property type="evidence" value="ECO:0007669"/>
    <property type="project" value="InterPro"/>
</dbReference>
<accession>A5DAH3</accession>
<evidence type="ECO:0000256" key="1">
    <source>
        <dbReference type="ARBA" id="ARBA00008553"/>
    </source>
</evidence>
<dbReference type="RefSeq" id="XP_001486901.2">
    <property type="nucleotide sequence ID" value="XM_001486851.1"/>
</dbReference>
<gene>
    <name evidence="6" type="ORF">PGUG_00278</name>
</gene>
<organism evidence="6 7">
    <name type="scientific">Meyerozyma guilliermondii (strain ATCC 6260 / CBS 566 / DSM 6381 / JCM 1539 / NBRC 10279 / NRRL Y-324)</name>
    <name type="common">Yeast</name>
    <name type="synonym">Candida guilliermondii</name>
    <dbReference type="NCBI Taxonomy" id="294746"/>
    <lineage>
        <taxon>Eukaryota</taxon>
        <taxon>Fungi</taxon>
        <taxon>Dikarya</taxon>
        <taxon>Ascomycota</taxon>
        <taxon>Saccharomycotina</taxon>
        <taxon>Pichiomycetes</taxon>
        <taxon>Debaryomycetaceae</taxon>
        <taxon>Meyerozyma</taxon>
    </lineage>
</organism>
<proteinExistence type="inferred from homology"/>
<name>A5DAH3_PICGU</name>
<reference evidence="6 7" key="1">
    <citation type="journal article" date="2009" name="Nature">
        <title>Evolution of pathogenicity and sexual reproduction in eight Candida genomes.</title>
        <authorList>
            <person name="Butler G."/>
            <person name="Rasmussen M.D."/>
            <person name="Lin M.F."/>
            <person name="Santos M.A."/>
            <person name="Sakthikumar S."/>
            <person name="Munro C.A."/>
            <person name="Rheinbay E."/>
            <person name="Grabherr M."/>
            <person name="Forche A."/>
            <person name="Reedy J.L."/>
            <person name="Agrafioti I."/>
            <person name="Arnaud M.B."/>
            <person name="Bates S."/>
            <person name="Brown A.J."/>
            <person name="Brunke S."/>
            <person name="Costanzo M.C."/>
            <person name="Fitzpatrick D.A."/>
            <person name="de Groot P.W."/>
            <person name="Harris D."/>
            <person name="Hoyer L.L."/>
            <person name="Hube B."/>
            <person name="Klis F.M."/>
            <person name="Kodira C."/>
            <person name="Lennard N."/>
            <person name="Logue M.E."/>
            <person name="Martin R."/>
            <person name="Neiman A.M."/>
            <person name="Nikolaou E."/>
            <person name="Quail M.A."/>
            <person name="Quinn J."/>
            <person name="Santos M.C."/>
            <person name="Schmitzberger F.F."/>
            <person name="Sherlock G."/>
            <person name="Shah P."/>
            <person name="Silverstein K.A."/>
            <person name="Skrzypek M.S."/>
            <person name="Soll D."/>
            <person name="Staggs R."/>
            <person name="Stansfield I."/>
            <person name="Stumpf M.P."/>
            <person name="Sudbery P.E."/>
            <person name="Srikantha T."/>
            <person name="Zeng Q."/>
            <person name="Berman J."/>
            <person name="Berriman M."/>
            <person name="Heitman J."/>
            <person name="Gow N.A."/>
            <person name="Lorenz M.C."/>
            <person name="Birren B.W."/>
            <person name="Kellis M."/>
            <person name="Cuomo C.A."/>
        </authorList>
    </citation>
    <scope>NUCLEOTIDE SEQUENCE [LARGE SCALE GENOMIC DNA]</scope>
    <source>
        <strain evidence="7">ATCC 6260 / CBS 566 / DSM 6381 / JCM 1539 / NBRC 10279 / NRRL Y-324</strain>
    </source>
</reference>
<keyword evidence="7" id="KW-1185">Reference proteome</keyword>
<dbReference type="eggNOG" id="KOG0398">
    <property type="taxonomic scope" value="Eukaryota"/>
</dbReference>
<dbReference type="AlphaFoldDB" id="A5DAH3"/>
<dbReference type="FunFam" id="3.30.1440.10:FF:000001">
    <property type="entry name" value="50S ribosomal protein L5"/>
    <property type="match status" value="1"/>
</dbReference>
<dbReference type="GeneID" id="5129290"/>
<keyword evidence="2" id="KW-0689">Ribosomal protein</keyword>
<protein>
    <recommendedName>
        <fullName evidence="4">Large ribosomal subunit protein uL5m</fullName>
    </recommendedName>
</protein>
<dbReference type="InterPro" id="IPR002132">
    <property type="entry name" value="Ribosomal_uL5"/>
</dbReference>
<dbReference type="FunCoup" id="A5DAH3">
    <property type="interactions" value="616"/>
</dbReference>
<dbReference type="GO" id="GO:0005762">
    <property type="term" value="C:mitochondrial large ribosomal subunit"/>
    <property type="evidence" value="ECO:0007669"/>
    <property type="project" value="EnsemblFungi"/>
</dbReference>
<comment type="similarity">
    <text evidence="1">Belongs to the universal ribosomal protein uL5 family.</text>
</comment>
<dbReference type="VEuPathDB" id="FungiDB:PGUG_00278"/>
<dbReference type="PANTHER" id="PTHR11994">
    <property type="entry name" value="60S RIBOSOMAL PROTEIN L11-RELATED"/>
    <property type="match status" value="1"/>
</dbReference>
<evidence type="ECO:0000313" key="7">
    <source>
        <dbReference type="Proteomes" id="UP000001997"/>
    </source>
</evidence>
<dbReference type="OMA" id="HITIHTT"/>
<dbReference type="InterPro" id="IPR022803">
    <property type="entry name" value="Ribosomal_uL5_dom_sf"/>
</dbReference>
<dbReference type="KEGG" id="pgu:PGUG_00278"/>
<dbReference type="SUPFAM" id="SSF55282">
    <property type="entry name" value="RL5-like"/>
    <property type="match status" value="1"/>
</dbReference>
<dbReference type="Pfam" id="PF00673">
    <property type="entry name" value="Ribosomal_L5_C"/>
    <property type="match status" value="1"/>
</dbReference>
<keyword evidence="3" id="KW-0687">Ribonucleoprotein</keyword>
<dbReference type="InterPro" id="IPR031309">
    <property type="entry name" value="Ribosomal_uL5_C"/>
</dbReference>
<dbReference type="Gene3D" id="3.30.1440.10">
    <property type="match status" value="1"/>
</dbReference>
<evidence type="ECO:0000313" key="6">
    <source>
        <dbReference type="EMBL" id="EDK36180.2"/>
    </source>
</evidence>
<dbReference type="HOGENOM" id="CLU_061015_1_1_1"/>
<sequence length="302" mass="34590">MRFFEVFEVSKFSPTTMMRFARAFSSGSRLSRTGYSTVEPVHHLVKIRKARLKPKYQPLVIPKTEVESVGYRPTEICQDRVEEHYENTLKSDLLLHYYKHEAKTIEGEKKRSWGTDSPYALYRTLKKPKGLVRPTQDIHPIGPSNVPKLVGISINSYNSEALEEGWLNISSRLQLAQITNVKPKQLYNKSNILQWRCRVGRPCGSKVELTGRDMTQFVSTLTELVLPRVRTFQGIKNTSGDGSGNISFGLSPEDVKYFPEIENFQELFPNLFGFHITFKTTARTDEQARVLLSAMGFPFYNP</sequence>
<dbReference type="EMBL" id="CH408155">
    <property type="protein sequence ID" value="EDK36180.2"/>
    <property type="molecule type" value="Genomic_DNA"/>
</dbReference>
<evidence type="ECO:0000259" key="5">
    <source>
        <dbReference type="Pfam" id="PF00673"/>
    </source>
</evidence>
<dbReference type="OrthoDB" id="539541at2759"/>
<evidence type="ECO:0000256" key="4">
    <source>
        <dbReference type="ARBA" id="ARBA00040368"/>
    </source>
</evidence>
<dbReference type="Proteomes" id="UP000001997">
    <property type="component" value="Unassembled WGS sequence"/>
</dbReference>
<dbReference type="GO" id="GO:0003735">
    <property type="term" value="F:structural constituent of ribosome"/>
    <property type="evidence" value="ECO:0007669"/>
    <property type="project" value="EnsemblFungi"/>
</dbReference>
<evidence type="ECO:0000256" key="3">
    <source>
        <dbReference type="ARBA" id="ARBA00023274"/>
    </source>
</evidence>
<dbReference type="InParanoid" id="A5DAH3"/>
<evidence type="ECO:0000256" key="2">
    <source>
        <dbReference type="ARBA" id="ARBA00022980"/>
    </source>
</evidence>